<dbReference type="WBParaSite" id="Minc3s00352g10804">
    <property type="protein sequence ID" value="Minc3s00352g10804"/>
    <property type="gene ID" value="Minc3s00352g10804"/>
</dbReference>
<keyword evidence="2" id="KW-1185">Reference proteome</keyword>
<feature type="signal peptide" evidence="1">
    <location>
        <begin position="1"/>
        <end position="19"/>
    </location>
</feature>
<dbReference type="AlphaFoldDB" id="A0A914L9B4"/>
<feature type="chain" id="PRO_5036789527" evidence="1">
    <location>
        <begin position="20"/>
        <end position="177"/>
    </location>
</feature>
<keyword evidence="1" id="KW-0732">Signal</keyword>
<evidence type="ECO:0000313" key="3">
    <source>
        <dbReference type="WBParaSite" id="Minc3s00352g10804"/>
    </source>
</evidence>
<name>A0A914L9B4_MELIC</name>
<reference evidence="3" key="1">
    <citation type="submission" date="2022-11" db="UniProtKB">
        <authorList>
            <consortium name="WormBaseParasite"/>
        </authorList>
    </citation>
    <scope>IDENTIFICATION</scope>
</reference>
<evidence type="ECO:0000313" key="2">
    <source>
        <dbReference type="Proteomes" id="UP000887563"/>
    </source>
</evidence>
<evidence type="ECO:0000256" key="1">
    <source>
        <dbReference type="SAM" id="SignalP"/>
    </source>
</evidence>
<protein>
    <submittedName>
        <fullName evidence="3">FMRFamide-related peptide FLP-18</fullName>
    </submittedName>
</protein>
<accession>A0A914L9B4</accession>
<proteinExistence type="predicted"/>
<dbReference type="Proteomes" id="UP000887563">
    <property type="component" value="Unplaced"/>
</dbReference>
<sequence length="177" mass="19951">MICYFQMFILLTSLFLCFGEIIANGEAGHNNEEIGMEKRMLSYADLMNNFGGPSALDLAGQGLLIDDERPKREQNYNNDDVHIMTLWKRSPSYGPSFFNTAGDLTKKDDFIAPGVLRFGKRMPGVLRFGKRDRVVIQEKKAVPGVLRFGKRQSQESGAVPGVLRFGKRMPQVLRFGK</sequence>
<organism evidence="2 3">
    <name type="scientific">Meloidogyne incognita</name>
    <name type="common">Southern root-knot nematode worm</name>
    <name type="synonym">Oxyuris incognita</name>
    <dbReference type="NCBI Taxonomy" id="6306"/>
    <lineage>
        <taxon>Eukaryota</taxon>
        <taxon>Metazoa</taxon>
        <taxon>Ecdysozoa</taxon>
        <taxon>Nematoda</taxon>
        <taxon>Chromadorea</taxon>
        <taxon>Rhabditida</taxon>
        <taxon>Tylenchina</taxon>
        <taxon>Tylenchomorpha</taxon>
        <taxon>Tylenchoidea</taxon>
        <taxon>Meloidogynidae</taxon>
        <taxon>Meloidogyninae</taxon>
        <taxon>Meloidogyne</taxon>
        <taxon>Meloidogyne incognita group</taxon>
    </lineage>
</organism>